<organism evidence="1 2">
    <name type="scientific">Oceanimonas doudoroffii</name>
    <dbReference type="NCBI Taxonomy" id="84158"/>
    <lineage>
        <taxon>Bacteria</taxon>
        <taxon>Pseudomonadati</taxon>
        <taxon>Pseudomonadota</taxon>
        <taxon>Gammaproteobacteria</taxon>
        <taxon>Aeromonadales</taxon>
        <taxon>Aeromonadaceae</taxon>
        <taxon>Oceanimonas</taxon>
    </lineage>
</organism>
<dbReference type="RefSeq" id="WP_094199471.1">
    <property type="nucleotide sequence ID" value="NZ_NBIM01000001.1"/>
</dbReference>
<dbReference type="PANTHER" id="PTHR36529">
    <property type="entry name" value="SLL1095 PROTEIN"/>
    <property type="match status" value="1"/>
</dbReference>
<reference evidence="1 2" key="1">
    <citation type="submission" date="2017-08" db="EMBL/GenBank/DDBJ databases">
        <title>A Genome Sequence of Oceanimonas doudoroffii ATCC 27123T.</title>
        <authorList>
            <person name="Brennan M.A."/>
            <person name="Maclea K.S."/>
            <person name="Mcclelland W.D."/>
            <person name="Trachtenberg A.M."/>
        </authorList>
    </citation>
    <scope>NUCLEOTIDE SEQUENCE [LARGE SCALE GENOMIC DNA]</scope>
    <source>
        <strain evidence="1 2">ATCC 27123</strain>
    </source>
</reference>
<sequence>MNIRILVFAKAPLPGRAKTRLEPALGAKGAAQLATAMLDGTLTHCLAAELGPVELCMSPAPGHSDWRAFSLPAGLVQSDQGDGDLGARMARSAQRGLAQQDAVILVGTDCPQLCVNLLQTAATRLARCDALLHPTRDGGYALLGLRRFSPTLFEHIPWSTSQVASLTRQRLDALGWHWHEGETLQDIDEPGDLLQLPGRWMNHYAERM</sequence>
<dbReference type="Proteomes" id="UP000242757">
    <property type="component" value="Unassembled WGS sequence"/>
</dbReference>
<dbReference type="InterPro" id="IPR018641">
    <property type="entry name" value="Trfase_1_rSAM/seldom-assoc"/>
</dbReference>
<dbReference type="AlphaFoldDB" id="A0A233RH16"/>
<protein>
    <recommendedName>
        <fullName evidence="3">Glycosyltransferase</fullName>
    </recommendedName>
</protein>
<evidence type="ECO:0008006" key="3">
    <source>
        <dbReference type="Google" id="ProtNLM"/>
    </source>
</evidence>
<dbReference type="PANTHER" id="PTHR36529:SF1">
    <property type="entry name" value="GLYCOSYLTRANSFERASE"/>
    <property type="match status" value="1"/>
</dbReference>
<dbReference type="EMBL" id="NBIM01000001">
    <property type="protein sequence ID" value="OXY82692.1"/>
    <property type="molecule type" value="Genomic_DNA"/>
</dbReference>
<dbReference type="OrthoDB" id="9798250at2"/>
<dbReference type="InterPro" id="IPR029044">
    <property type="entry name" value="Nucleotide-diphossugar_trans"/>
</dbReference>
<proteinExistence type="predicted"/>
<dbReference type="NCBIfam" id="TIGR04282">
    <property type="entry name" value="glyco_like_cofC"/>
    <property type="match status" value="1"/>
</dbReference>
<name>A0A233RH16_9GAMM</name>
<evidence type="ECO:0000313" key="2">
    <source>
        <dbReference type="Proteomes" id="UP000242757"/>
    </source>
</evidence>
<evidence type="ECO:0000313" key="1">
    <source>
        <dbReference type="EMBL" id="OXY82692.1"/>
    </source>
</evidence>
<accession>A0A233RH16</accession>
<comment type="caution">
    <text evidence="1">The sequence shown here is derived from an EMBL/GenBank/DDBJ whole genome shotgun (WGS) entry which is preliminary data.</text>
</comment>
<dbReference type="Pfam" id="PF09837">
    <property type="entry name" value="DUF2064"/>
    <property type="match status" value="1"/>
</dbReference>
<keyword evidence="2" id="KW-1185">Reference proteome</keyword>
<gene>
    <name evidence="1" type="ORF">B6S08_04030</name>
</gene>
<dbReference type="SUPFAM" id="SSF53448">
    <property type="entry name" value="Nucleotide-diphospho-sugar transferases"/>
    <property type="match status" value="1"/>
</dbReference>
<dbReference type="Gene3D" id="3.90.550.10">
    <property type="entry name" value="Spore Coat Polysaccharide Biosynthesis Protein SpsA, Chain A"/>
    <property type="match status" value="1"/>
</dbReference>